<feature type="compositionally biased region" description="Polar residues" evidence="8">
    <location>
        <begin position="195"/>
        <end position="207"/>
    </location>
</feature>
<keyword evidence="13" id="KW-1185">Reference proteome</keyword>
<evidence type="ECO:0000313" key="13">
    <source>
        <dbReference type="Proteomes" id="UP000006548"/>
    </source>
</evidence>
<comment type="subcellular location">
    <subcellularLocation>
        <location evidence="1">Nucleus</location>
    </subcellularLocation>
</comment>
<dbReference type="InterPro" id="IPR017930">
    <property type="entry name" value="Myb_dom"/>
</dbReference>
<evidence type="ECO:0000256" key="3">
    <source>
        <dbReference type="ARBA" id="ARBA00023015"/>
    </source>
</evidence>
<dbReference type="GO" id="GO:0003677">
    <property type="term" value="F:DNA binding"/>
    <property type="evidence" value="ECO:0007669"/>
    <property type="project" value="UniProtKB-KW"/>
</dbReference>
<feature type="region of interest" description="Disordered" evidence="8">
    <location>
        <begin position="262"/>
        <end position="286"/>
    </location>
</feature>
<feature type="compositionally biased region" description="Basic and acidic residues" evidence="8">
    <location>
        <begin position="171"/>
        <end position="194"/>
    </location>
</feature>
<reference evidence="13" key="2">
    <citation type="journal article" date="2017" name="Plant J.">
        <title>Araport11: a complete reannotation of the Arabidopsis thaliana reference genome.</title>
        <authorList>
            <person name="Cheng C.Y."/>
            <person name="Krishnakumar V."/>
            <person name="Chan A.P."/>
            <person name="Thibaud-Nissen F."/>
            <person name="Schobel S."/>
            <person name="Town C.D."/>
        </authorList>
    </citation>
    <scope>GENOME REANNOTATION</scope>
    <source>
        <strain evidence="13">cv. Columbia</strain>
    </source>
</reference>
<proteinExistence type="predicted"/>
<accession>A0A1P8AQ56</accession>
<evidence type="ECO:0000256" key="2">
    <source>
        <dbReference type="ARBA" id="ARBA00022737"/>
    </source>
</evidence>
<evidence type="ECO:0000256" key="6">
    <source>
        <dbReference type="ARBA" id="ARBA00023163"/>
    </source>
</evidence>
<dbReference type="AlphaFoldDB" id="A0A1P8AQ56"/>
<dbReference type="InterPro" id="IPR051953">
    <property type="entry name" value="Plant_SW-associated_TFs"/>
</dbReference>
<feature type="region of interest" description="Disordered" evidence="8">
    <location>
        <begin position="150"/>
        <end position="210"/>
    </location>
</feature>
<dbReference type="GO" id="GO:0005634">
    <property type="term" value="C:nucleus"/>
    <property type="evidence" value="ECO:0007669"/>
    <property type="project" value="UniProtKB-SubCell"/>
</dbReference>
<dbReference type="Araport" id="AT1G79180"/>
<feature type="domain" description="HTH myb-type" evidence="10">
    <location>
        <begin position="97"/>
        <end position="151"/>
    </location>
</feature>
<dbReference type="RefSeq" id="NP_001321204.1">
    <property type="nucleotide sequence ID" value="NM_001334873.1"/>
</dbReference>
<organism evidence="12 13">
    <name type="scientific">Arabidopsis thaliana</name>
    <name type="common">Mouse-ear cress</name>
    <dbReference type="NCBI Taxonomy" id="3702"/>
    <lineage>
        <taxon>Eukaryota</taxon>
        <taxon>Viridiplantae</taxon>
        <taxon>Streptophyta</taxon>
        <taxon>Embryophyta</taxon>
        <taxon>Tracheophyta</taxon>
        <taxon>Spermatophyta</taxon>
        <taxon>Magnoliopsida</taxon>
        <taxon>eudicotyledons</taxon>
        <taxon>Gunneridae</taxon>
        <taxon>Pentapetalae</taxon>
        <taxon>rosids</taxon>
        <taxon>malvids</taxon>
        <taxon>Brassicales</taxon>
        <taxon>Brassicaceae</taxon>
        <taxon>Camelineae</taxon>
        <taxon>Arabidopsis</taxon>
    </lineage>
</organism>
<feature type="domain" description="HTH myb-type" evidence="10">
    <location>
        <begin position="11"/>
        <end position="47"/>
    </location>
</feature>
<dbReference type="InterPro" id="IPR009057">
    <property type="entry name" value="Homeodomain-like_sf"/>
</dbReference>
<dbReference type="CDD" id="cd00167">
    <property type="entry name" value="SANT"/>
    <property type="match status" value="2"/>
</dbReference>
<evidence type="ECO:0000313" key="14">
    <source>
        <dbReference type="TAIR" id="AT1G79180"/>
    </source>
</evidence>
<keyword evidence="2" id="KW-0677">Repeat</keyword>
<keyword evidence="5" id="KW-0010">Activator</keyword>
<dbReference type="PROSITE" id="PS51294">
    <property type="entry name" value="HTH_MYB"/>
    <property type="match status" value="2"/>
</dbReference>
<dbReference type="SMR" id="A0A1P8AQ56"/>
<dbReference type="PROSITE" id="PS50090">
    <property type="entry name" value="MYB_LIKE"/>
    <property type="match status" value="2"/>
</dbReference>
<dbReference type="Pfam" id="PF00249">
    <property type="entry name" value="Myb_DNA-binding"/>
    <property type="match status" value="2"/>
</dbReference>
<feature type="domain" description="Myb-like" evidence="9">
    <location>
        <begin position="97"/>
        <end position="147"/>
    </location>
</feature>
<keyword evidence="6" id="KW-0804">Transcription</keyword>
<dbReference type="EMBL" id="CP002684">
    <property type="protein sequence ID" value="ANM58793.1"/>
    <property type="molecule type" value="Genomic_DNA"/>
</dbReference>
<feature type="region of interest" description="Disordered" evidence="8">
    <location>
        <begin position="299"/>
        <end position="321"/>
    </location>
</feature>
<evidence type="ECO:0000313" key="12">
    <source>
        <dbReference type="EMBL" id="ANM58793.1"/>
    </source>
</evidence>
<dbReference type="Gene3D" id="1.10.10.60">
    <property type="entry name" value="Homeodomain-like"/>
    <property type="match status" value="2"/>
</dbReference>
<dbReference type="GO" id="GO:0010468">
    <property type="term" value="P:regulation of gene expression"/>
    <property type="evidence" value="ECO:0007669"/>
    <property type="project" value="UniProtKB-ARBA"/>
</dbReference>
<evidence type="ECO:0000256" key="8">
    <source>
        <dbReference type="SAM" id="MobiDB-lite"/>
    </source>
</evidence>
<gene>
    <name evidence="12 14" type="primary">MYB63</name>
    <name evidence="12" type="synonym">ATMYB63</name>
    <name evidence="12" type="synonym">MYB DOMAIN PROTEIN 63</name>
    <name evidence="12" type="synonym">myb domain protein 63</name>
    <name evidence="12" type="synonym">YUP8H12R.21</name>
    <name evidence="12" type="synonym">YUP8H12R_21</name>
    <name evidence="11 12" type="ordered locus">At1g79180</name>
</gene>
<evidence type="ECO:0000256" key="7">
    <source>
        <dbReference type="ARBA" id="ARBA00023242"/>
    </source>
</evidence>
<keyword evidence="3" id="KW-0805">Transcription regulation</keyword>
<keyword evidence="7" id="KW-0539">Nucleus</keyword>
<evidence type="ECO:0000256" key="4">
    <source>
        <dbReference type="ARBA" id="ARBA00023125"/>
    </source>
</evidence>
<evidence type="ECO:0000256" key="1">
    <source>
        <dbReference type="ARBA" id="ARBA00004123"/>
    </source>
</evidence>
<dbReference type="GeneID" id="844259"/>
<keyword evidence="4" id="KW-0238">DNA-binding</keyword>
<dbReference type="ExpressionAtlas" id="A0A1P8AQ56">
    <property type="expression patterns" value="baseline and differential"/>
</dbReference>
<dbReference type="InterPro" id="IPR001005">
    <property type="entry name" value="SANT/Myb"/>
</dbReference>
<evidence type="ECO:0000259" key="9">
    <source>
        <dbReference type="PROSITE" id="PS50090"/>
    </source>
</evidence>
<dbReference type="PANTHER" id="PTHR47997:SF75">
    <property type="entry name" value="MYB DOMAIN PROTEIN 55"/>
    <property type="match status" value="1"/>
</dbReference>
<feature type="domain" description="Myb-like" evidence="9">
    <location>
        <begin position="11"/>
        <end position="96"/>
    </location>
</feature>
<dbReference type="FunFam" id="1.10.10.60:FF:000623">
    <property type="entry name" value="Transcription factor MYB4"/>
    <property type="match status" value="1"/>
</dbReference>
<dbReference type="Proteomes" id="UP000006548">
    <property type="component" value="Chromosome 1"/>
</dbReference>
<protein>
    <submittedName>
        <fullName evidence="12">Myb domain protein 63</fullName>
    </submittedName>
</protein>
<dbReference type="PANTHER" id="PTHR47997">
    <property type="entry name" value="MYB DOMAIN PROTEIN 55"/>
    <property type="match status" value="1"/>
</dbReference>
<evidence type="ECO:0000259" key="10">
    <source>
        <dbReference type="PROSITE" id="PS51294"/>
    </source>
</evidence>
<dbReference type="SMART" id="SM00717">
    <property type="entry name" value="SANT"/>
    <property type="match status" value="2"/>
</dbReference>
<evidence type="ECO:0000256" key="5">
    <source>
        <dbReference type="ARBA" id="ARBA00023159"/>
    </source>
</evidence>
<reference evidence="12 13" key="1">
    <citation type="journal article" date="2000" name="Nature">
        <title>Sequence and analysis of chromosome 1 of the plant Arabidopsis thaliana.</title>
        <authorList>
            <person name="Theologis A."/>
            <person name="Ecker J.R."/>
            <person name="Palm C.J."/>
            <person name="Federspiel N.A."/>
            <person name="Kaul S."/>
            <person name="White O."/>
            <person name="Alonso J."/>
            <person name="Altafi H."/>
            <person name="Araujo R."/>
            <person name="Bowman C.L."/>
            <person name="Brooks S.Y."/>
            <person name="Buehler E."/>
            <person name="Chan A."/>
            <person name="Chao Q."/>
            <person name="Chen H."/>
            <person name="Cheuk R.F."/>
            <person name="Chin C.W."/>
            <person name="Chung M.K."/>
            <person name="Conn L."/>
            <person name="Conway A.B."/>
            <person name="Conway A.R."/>
            <person name="Creasy T.H."/>
            <person name="Dewar K."/>
            <person name="Dunn P."/>
            <person name="Etgu P."/>
            <person name="Feldblyum T.V."/>
            <person name="Feng J."/>
            <person name="Fong B."/>
            <person name="Fujii C.Y."/>
            <person name="Gill J.E."/>
            <person name="Goldsmith A.D."/>
            <person name="Haas B."/>
            <person name="Hansen N.F."/>
            <person name="Hughes B."/>
            <person name="Huizar L."/>
            <person name="Hunter J.L."/>
            <person name="Jenkins J."/>
            <person name="Johnson-Hopson C."/>
            <person name="Khan S."/>
            <person name="Khaykin E."/>
            <person name="Kim C.J."/>
            <person name="Koo H.L."/>
            <person name="Kremenetskaia I."/>
            <person name="Kurtz D.B."/>
            <person name="Kwan A."/>
            <person name="Lam B."/>
            <person name="Langin-Hooper S."/>
            <person name="Lee A."/>
            <person name="Lee J.M."/>
            <person name="Lenz C.A."/>
            <person name="Li J.H."/>
            <person name="Li Y."/>
            <person name="Lin X."/>
            <person name="Liu S.X."/>
            <person name="Liu Z.A."/>
            <person name="Luros J.S."/>
            <person name="Maiti R."/>
            <person name="Marziali A."/>
            <person name="Militscher J."/>
            <person name="Miranda M."/>
            <person name="Nguyen M."/>
            <person name="Nierman W.C."/>
            <person name="Osborne B.I."/>
            <person name="Pai G."/>
            <person name="Peterson J."/>
            <person name="Pham P.K."/>
            <person name="Rizzo M."/>
            <person name="Rooney T."/>
            <person name="Rowley D."/>
            <person name="Sakano H."/>
            <person name="Salzberg S.L."/>
            <person name="Schwartz J.R."/>
            <person name="Shinn P."/>
            <person name="Southwick A.M."/>
            <person name="Sun H."/>
            <person name="Tallon L.J."/>
            <person name="Tambunga G."/>
            <person name="Toriumi M.J."/>
            <person name="Town C.D."/>
            <person name="Utterback T."/>
            <person name="Van Aken S."/>
            <person name="Vaysberg M."/>
            <person name="Vysotskaia V.S."/>
            <person name="Walker M."/>
            <person name="Wu D."/>
            <person name="Yu G."/>
            <person name="Fraser C.M."/>
            <person name="Venter J.C."/>
            <person name="Davis R.W."/>
        </authorList>
    </citation>
    <scope>NUCLEOTIDE SEQUENCE [LARGE SCALE GENOMIC DNA]</scope>
    <source>
        <strain evidence="13">cv. Columbia</strain>
    </source>
</reference>
<name>A0A1P8AQ56_ARATH</name>
<feature type="compositionally biased region" description="Polar residues" evidence="8">
    <location>
        <begin position="262"/>
        <end position="275"/>
    </location>
</feature>
<dbReference type="SUPFAM" id="SSF46689">
    <property type="entry name" value="Homeodomain-like"/>
    <property type="match status" value="2"/>
</dbReference>
<sequence>MGKGRAPCCDKTKVKRGPWSPEEDIKLISFIQKFGHENWRSLPKQSGMSLLLSSQSKQKPLQLFFLFFMILNVYICKNEGLLRCGKSCRLRWINYLRPDLKRGNFTSEEEETIIKLHHNYGNKWSKIASQLPGRTDNEIKNVWHTHLKKRLAQSSGTADEPASPCSSDSVSRGKDDKSSHVEDSLNRETNHRNELSTSMSSGGSNQQDDPKIDELRFEYIEEAYSEFNDIIIQEVDKPDLLEIPFDSDPDIWSFLDTSNSFQQSTANENSSGSRATTEEESDEDEVKKWFKHLESELGLEEDDNQQQYKEEESSSSSLLKNYELMIH</sequence>
<dbReference type="OrthoDB" id="2143914at2759"/>
<evidence type="ECO:0000313" key="11">
    <source>
        <dbReference type="Araport" id="AT1G79180"/>
    </source>
</evidence>
<dbReference type="TAIR" id="AT1G79180">
    <property type="gene designation" value="MYB63"/>
</dbReference>